<organism evidence="1 2">
    <name type="scientific">Phytophthora nicotianae P1976</name>
    <dbReference type="NCBI Taxonomy" id="1317066"/>
    <lineage>
        <taxon>Eukaryota</taxon>
        <taxon>Sar</taxon>
        <taxon>Stramenopiles</taxon>
        <taxon>Oomycota</taxon>
        <taxon>Peronosporomycetes</taxon>
        <taxon>Peronosporales</taxon>
        <taxon>Peronosporaceae</taxon>
        <taxon>Phytophthora</taxon>
    </lineage>
</organism>
<name>A0A081B449_PHYNI</name>
<dbReference type="EMBL" id="ANJA01000114">
    <property type="protein sequence ID" value="ETO85910.1"/>
    <property type="molecule type" value="Genomic_DNA"/>
</dbReference>
<dbReference type="Proteomes" id="UP000028582">
    <property type="component" value="Unassembled WGS sequence"/>
</dbReference>
<proteinExistence type="predicted"/>
<evidence type="ECO:0000313" key="1">
    <source>
        <dbReference type="EMBL" id="ETO85910.1"/>
    </source>
</evidence>
<protein>
    <submittedName>
        <fullName evidence="1">Uncharacterized protein</fullName>
    </submittedName>
</protein>
<reference evidence="1 2" key="1">
    <citation type="submission" date="2013-11" db="EMBL/GenBank/DDBJ databases">
        <title>The Genome Sequence of Phytophthora parasitica P1976.</title>
        <authorList>
            <consortium name="The Broad Institute Genomics Platform"/>
            <person name="Russ C."/>
            <person name="Tyler B."/>
            <person name="Panabieres F."/>
            <person name="Shan W."/>
            <person name="Tripathy S."/>
            <person name="Grunwald N."/>
            <person name="Machado M."/>
            <person name="Johnson C.S."/>
            <person name="Walker B."/>
            <person name="Young S."/>
            <person name="Zeng Q."/>
            <person name="Gargeya S."/>
            <person name="Fitzgerald M."/>
            <person name="Haas B."/>
            <person name="Abouelleil A."/>
            <person name="Allen A.W."/>
            <person name="Alvarado L."/>
            <person name="Arachchi H.M."/>
            <person name="Berlin A.M."/>
            <person name="Chapman S.B."/>
            <person name="Gainer-Dewar J."/>
            <person name="Goldberg J."/>
            <person name="Griggs A."/>
            <person name="Gujja S."/>
            <person name="Hansen M."/>
            <person name="Howarth C."/>
            <person name="Imamovic A."/>
            <person name="Ireland A."/>
            <person name="Larimer J."/>
            <person name="McCowan C."/>
            <person name="Murphy C."/>
            <person name="Pearson M."/>
            <person name="Poon T.W."/>
            <person name="Priest M."/>
            <person name="Roberts A."/>
            <person name="Saif S."/>
            <person name="Shea T."/>
            <person name="Sisk P."/>
            <person name="Sykes S."/>
            <person name="Wortman J."/>
            <person name="Nusbaum C."/>
            <person name="Birren B."/>
        </authorList>
    </citation>
    <scope>NUCLEOTIDE SEQUENCE [LARGE SCALE GENOMIC DNA]</scope>
    <source>
        <strain evidence="1 2">P1976</strain>
    </source>
</reference>
<evidence type="ECO:0000313" key="2">
    <source>
        <dbReference type="Proteomes" id="UP000028582"/>
    </source>
</evidence>
<accession>A0A081B449</accession>
<gene>
    <name evidence="1" type="ORF">F444_00491</name>
</gene>
<comment type="caution">
    <text evidence="1">The sequence shown here is derived from an EMBL/GenBank/DDBJ whole genome shotgun (WGS) entry which is preliminary data.</text>
</comment>
<sequence>MSCQHICLLVVEHHPAHRSARELLRPVVAFSMARRTCTRSPSRVWMGDLYMYLIQDHCRAVLRGVRHRLPFHRPKNTPLKLKAKCDTSAWQCPPTHHSIGQPLLGPNFPSLRLQFCAMTFV</sequence>
<dbReference type="AlphaFoldDB" id="A0A081B449"/>